<accession>A0AA97PKR6</accession>
<proteinExistence type="predicted"/>
<dbReference type="EMBL" id="JH793052">
    <property type="protein sequence ID" value="ELQ38149.1"/>
    <property type="molecule type" value="Genomic_DNA"/>
</dbReference>
<feature type="compositionally biased region" description="Basic and acidic residues" evidence="1">
    <location>
        <begin position="136"/>
        <end position="150"/>
    </location>
</feature>
<dbReference type="AlphaFoldDB" id="A0AA97PKR6"/>
<organism evidence="2">
    <name type="scientific">Pyricularia oryzae (strain Y34)</name>
    <name type="common">Rice blast fungus</name>
    <name type="synonym">Magnaporthe oryzae</name>
    <dbReference type="NCBI Taxonomy" id="1143189"/>
    <lineage>
        <taxon>Eukaryota</taxon>
        <taxon>Fungi</taxon>
        <taxon>Dikarya</taxon>
        <taxon>Ascomycota</taxon>
        <taxon>Pezizomycotina</taxon>
        <taxon>Sordariomycetes</taxon>
        <taxon>Sordariomycetidae</taxon>
        <taxon>Magnaporthales</taxon>
        <taxon>Pyriculariaceae</taxon>
        <taxon>Pyricularia</taxon>
    </lineage>
</organism>
<feature type="compositionally biased region" description="Polar residues" evidence="1">
    <location>
        <begin position="236"/>
        <end position="248"/>
    </location>
</feature>
<evidence type="ECO:0000256" key="1">
    <source>
        <dbReference type="SAM" id="MobiDB-lite"/>
    </source>
</evidence>
<feature type="region of interest" description="Disordered" evidence="1">
    <location>
        <begin position="121"/>
        <end position="176"/>
    </location>
</feature>
<feature type="region of interest" description="Disordered" evidence="1">
    <location>
        <begin position="31"/>
        <end position="104"/>
    </location>
</feature>
<dbReference type="Proteomes" id="UP000011086">
    <property type="component" value="Unassembled WGS sequence"/>
</dbReference>
<evidence type="ECO:0000313" key="2">
    <source>
        <dbReference type="EMBL" id="ELQ38149.1"/>
    </source>
</evidence>
<name>A0AA97PKR6_PYRO3</name>
<protein>
    <submittedName>
        <fullName evidence="2">Uncharacterized protein</fullName>
    </submittedName>
</protein>
<feature type="region of interest" description="Disordered" evidence="1">
    <location>
        <begin position="234"/>
        <end position="260"/>
    </location>
</feature>
<gene>
    <name evidence="2" type="ORF">OOU_Y34scaffold00552g104</name>
</gene>
<reference evidence="2" key="1">
    <citation type="journal article" date="2012" name="PLoS Genet.">
        <title>Comparative analysis of the genomes of two field isolates of the rice blast fungus Magnaporthe oryzae.</title>
        <authorList>
            <person name="Xue M."/>
            <person name="Yang J."/>
            <person name="Li Z."/>
            <person name="Hu S."/>
            <person name="Yao N."/>
            <person name="Dean R.A."/>
            <person name="Zhao W."/>
            <person name="Shen M."/>
            <person name="Zhang H."/>
            <person name="Li C."/>
            <person name="Liu L."/>
            <person name="Cao L."/>
            <person name="Xu X."/>
            <person name="Xing Y."/>
            <person name="Hsiang T."/>
            <person name="Zhang Z."/>
            <person name="Xu J.R."/>
            <person name="Peng Y.L."/>
        </authorList>
    </citation>
    <scope>NUCLEOTIDE SEQUENCE</scope>
    <source>
        <strain evidence="2">Y34</strain>
    </source>
</reference>
<feature type="compositionally biased region" description="Polar residues" evidence="1">
    <location>
        <begin position="52"/>
        <end position="61"/>
    </location>
</feature>
<sequence>MDGESEGVLNDVLVGLIDLDAAPWTARAPQGVYGAPSRWLPRGRSKAACRGNPSSFVQQDRSGTRVVPKSTTAQPRFSPYGEKTTEDPDSETEVRDGGGPKESIAWSVRGQAGWMDGAEVQSTGTLYPTRGPAPKRKGETYRGDGSERSEGPTVTRKRTGVRDVPGTGPGTVGTMGTTTQRACFKAARLEKGRRQGNENQEGISGRPGPYFVRALSAEWLMPCASGSWFGWHTPQVAANPNDSANKQPPQGRAKTAQLHA</sequence>